<sequence length="262" mass="28344">MVFGLIDKLRGRRETARIDTVVEPEGRIYAVGDVHGAALLLERMIERIAAESRAEGEPATLVMIGDYIDRGDSSRDVLDLLANLDAWPELSPVLLQGNHEAMLLDFIDRGATPSRWLRFGGLQTLLSYGVGGLGVLGPAADGQAVEDLRAELAEQMADHLDLLRGLSLSHSSGNVLFAHAGADPALPVEMQSDRALVWGVPAFLEQPRSDGRWVVHGHYIVDVAHAANGRIAIDTGAYFSQRLSAARLGPGQLHFLTETIED</sequence>
<dbReference type="AlphaFoldDB" id="A0A8J7M8U0"/>
<evidence type="ECO:0000259" key="1">
    <source>
        <dbReference type="Pfam" id="PF00149"/>
    </source>
</evidence>
<protein>
    <submittedName>
        <fullName evidence="2">Metallophosphoesterase</fullName>
    </submittedName>
</protein>
<proteinExistence type="predicted"/>
<dbReference type="InterPro" id="IPR004843">
    <property type="entry name" value="Calcineurin-like_PHP"/>
</dbReference>
<dbReference type="GO" id="GO:0016791">
    <property type="term" value="F:phosphatase activity"/>
    <property type="evidence" value="ECO:0007669"/>
    <property type="project" value="TreeGrafter"/>
</dbReference>
<dbReference type="PANTHER" id="PTHR42850">
    <property type="entry name" value="METALLOPHOSPHOESTERASE"/>
    <property type="match status" value="1"/>
</dbReference>
<reference evidence="2" key="1">
    <citation type="submission" date="2020-12" db="EMBL/GenBank/DDBJ databases">
        <title>Bacterial taxonomy.</title>
        <authorList>
            <person name="Pan X."/>
        </authorList>
    </citation>
    <scope>NUCLEOTIDE SEQUENCE</scope>
    <source>
        <strain evidence="2">M0105</strain>
    </source>
</reference>
<dbReference type="Pfam" id="PF00149">
    <property type="entry name" value="Metallophos"/>
    <property type="match status" value="1"/>
</dbReference>
<dbReference type="GO" id="GO:0008803">
    <property type="term" value="F:bis(5'-nucleosyl)-tetraphosphatase (symmetrical) activity"/>
    <property type="evidence" value="ECO:0007669"/>
    <property type="project" value="TreeGrafter"/>
</dbReference>
<dbReference type="Gene3D" id="3.60.21.10">
    <property type="match status" value="1"/>
</dbReference>
<dbReference type="PANTHER" id="PTHR42850:SF4">
    <property type="entry name" value="ZINC-DEPENDENT ENDOPOLYPHOSPHATASE"/>
    <property type="match status" value="1"/>
</dbReference>
<dbReference type="RefSeq" id="WP_200609852.1">
    <property type="nucleotide sequence ID" value="NZ_JAEHHL010000006.1"/>
</dbReference>
<dbReference type="InterPro" id="IPR029052">
    <property type="entry name" value="Metallo-depent_PP-like"/>
</dbReference>
<evidence type="ECO:0000313" key="3">
    <source>
        <dbReference type="Proteomes" id="UP000655420"/>
    </source>
</evidence>
<dbReference type="EMBL" id="JAEHHL010000006">
    <property type="protein sequence ID" value="MBK0399654.1"/>
    <property type="molecule type" value="Genomic_DNA"/>
</dbReference>
<dbReference type="InterPro" id="IPR050126">
    <property type="entry name" value="Ap4A_hydrolase"/>
</dbReference>
<name>A0A8J7M8U0_9RHOB</name>
<dbReference type="SUPFAM" id="SSF56300">
    <property type="entry name" value="Metallo-dependent phosphatases"/>
    <property type="match status" value="1"/>
</dbReference>
<dbReference type="Proteomes" id="UP000655420">
    <property type="component" value="Unassembled WGS sequence"/>
</dbReference>
<evidence type="ECO:0000313" key="2">
    <source>
        <dbReference type="EMBL" id="MBK0399654.1"/>
    </source>
</evidence>
<organism evidence="2 3">
    <name type="scientific">Thermohalobaculum xanthum</name>
    <dbReference type="NCBI Taxonomy" id="2753746"/>
    <lineage>
        <taxon>Bacteria</taxon>
        <taxon>Pseudomonadati</taxon>
        <taxon>Pseudomonadota</taxon>
        <taxon>Alphaproteobacteria</taxon>
        <taxon>Rhodobacterales</taxon>
        <taxon>Paracoccaceae</taxon>
        <taxon>Thermohalobaculum</taxon>
    </lineage>
</organism>
<keyword evidence="3" id="KW-1185">Reference proteome</keyword>
<feature type="domain" description="Calcineurin-like phosphoesterase" evidence="1">
    <location>
        <begin position="27"/>
        <end position="218"/>
    </location>
</feature>
<gene>
    <name evidence="2" type="ORF">H0I76_10655</name>
</gene>
<comment type="caution">
    <text evidence="2">The sequence shown here is derived from an EMBL/GenBank/DDBJ whole genome shotgun (WGS) entry which is preliminary data.</text>
</comment>
<accession>A0A8J7M8U0</accession>
<dbReference type="GO" id="GO:0110154">
    <property type="term" value="P:RNA decapping"/>
    <property type="evidence" value="ECO:0007669"/>
    <property type="project" value="TreeGrafter"/>
</dbReference>
<dbReference type="GO" id="GO:0005737">
    <property type="term" value="C:cytoplasm"/>
    <property type="evidence" value="ECO:0007669"/>
    <property type="project" value="TreeGrafter"/>
</dbReference>